<dbReference type="SUPFAM" id="SSF52129">
    <property type="entry name" value="Caspase-like"/>
    <property type="match status" value="1"/>
</dbReference>
<dbReference type="PANTHER" id="PTHR48104:SF30">
    <property type="entry name" value="METACASPASE-1"/>
    <property type="match status" value="1"/>
</dbReference>
<organism evidence="5 6">
    <name type="scientific">Micractinium conductrix</name>
    <dbReference type="NCBI Taxonomy" id="554055"/>
    <lineage>
        <taxon>Eukaryota</taxon>
        <taxon>Viridiplantae</taxon>
        <taxon>Chlorophyta</taxon>
        <taxon>core chlorophytes</taxon>
        <taxon>Trebouxiophyceae</taxon>
        <taxon>Chlorellales</taxon>
        <taxon>Chlorellaceae</taxon>
        <taxon>Chlorella clade</taxon>
        <taxon>Micractinium</taxon>
    </lineage>
</organism>
<keyword evidence="6" id="KW-1185">Reference proteome</keyword>
<dbReference type="GO" id="GO:0006508">
    <property type="term" value="P:proteolysis"/>
    <property type="evidence" value="ECO:0007669"/>
    <property type="project" value="InterPro"/>
</dbReference>
<evidence type="ECO:0000259" key="4">
    <source>
        <dbReference type="Pfam" id="PF00656"/>
    </source>
</evidence>
<feature type="domain" description="Peptidase C14 caspase" evidence="4">
    <location>
        <begin position="378"/>
        <end position="616"/>
    </location>
</feature>
<feature type="region of interest" description="Disordered" evidence="2">
    <location>
        <begin position="309"/>
        <end position="376"/>
    </location>
</feature>
<dbReference type="AlphaFoldDB" id="A0A2P6VI06"/>
<proteinExistence type="inferred from homology"/>
<evidence type="ECO:0000256" key="2">
    <source>
        <dbReference type="SAM" id="MobiDB-lite"/>
    </source>
</evidence>
<protein>
    <submittedName>
        <fullName evidence="5">Metacaspase-1 isoform X2 isoform A</fullName>
    </submittedName>
</protein>
<dbReference type="GO" id="GO:0005737">
    <property type="term" value="C:cytoplasm"/>
    <property type="evidence" value="ECO:0007669"/>
    <property type="project" value="TreeGrafter"/>
</dbReference>
<evidence type="ECO:0000313" key="5">
    <source>
        <dbReference type="EMBL" id="PSC73733.1"/>
    </source>
</evidence>
<sequence length="666" mass="69205">MALAMALRIIALALLVALACPRNVVDAHSTALWPVYLDRTFGLCTPCVRCPHKLGWASCTSDGYCKSCRLEDGYRLQGGECVKTPCPYPVECKTNPCKGKRCADDEKCMVGNCGSCKAVCVPSFSDGTASSAIRLPTMNEAVVNGAASVQQAAMADQPREARPAVDPQQQQQQGDPPPAVPLGTQFPVEGLMGAVDAIKQHHDQEVAEHKCTEAAAAAAAAPAAQPDGSDAAGQPGGKPLGYPGTFYLEKPLTGDAANTLIRMWPPNYGGAPGYPPAGAPGYPPAGAPGYPPAGAPGYPPAGAPGYPPASAPPPGAAPAASSAYPQVHHTGGGAPPANGRASGGAPSAPPYTAAPVHAAQHAPSAPAPGMPPAGGSGRKKAFIVGINYFGTSAQLRGCINDAKCMEYLLKTKFGFKQENILMMTDDCPDPMRRPTKANMHQGFRWLMMDLKPGDSLVFHYSGHGSQQRDYSGEETDGMNETLCPMDFKYAGEIVDDELNRMLINPLPKGVKLHAIIDACHSGSVMDLPYQAHVRGGYAAWEASYHYTRSHKGTAGGFAVQFGASKDSQTAADTQALAGNTSTGAATFCFIQAIERHGTKLTYGELLLAMHNTLQATMGQASQGSSGGGGLLGMLLGGGGMTGGGYRGQEPVMSANYAFDMAYPFSI</sequence>
<comment type="caution">
    <text evidence="5">The sequence shown here is derived from an EMBL/GenBank/DDBJ whole genome shotgun (WGS) entry which is preliminary data.</text>
</comment>
<feature type="compositionally biased region" description="Low complexity" evidence="2">
    <location>
        <begin position="217"/>
        <end position="233"/>
    </location>
</feature>
<keyword evidence="3" id="KW-0732">Signal</keyword>
<dbReference type="PANTHER" id="PTHR48104">
    <property type="entry name" value="METACASPASE-4"/>
    <property type="match status" value="1"/>
</dbReference>
<dbReference type="InterPro" id="IPR050452">
    <property type="entry name" value="Metacaspase"/>
</dbReference>
<feature type="compositionally biased region" description="Low complexity" evidence="2">
    <location>
        <begin position="164"/>
        <end position="174"/>
    </location>
</feature>
<accession>A0A2P6VI06</accession>
<dbReference type="Gene3D" id="3.40.50.12660">
    <property type="match status" value="1"/>
</dbReference>
<dbReference type="OrthoDB" id="3223806at2759"/>
<dbReference type="EMBL" id="LHPF02000006">
    <property type="protein sequence ID" value="PSC73733.1"/>
    <property type="molecule type" value="Genomic_DNA"/>
</dbReference>
<feature type="signal peptide" evidence="3">
    <location>
        <begin position="1"/>
        <end position="27"/>
    </location>
</feature>
<gene>
    <name evidence="5" type="ORF">C2E20_3176</name>
</gene>
<feature type="compositionally biased region" description="Low complexity" evidence="2">
    <location>
        <begin position="353"/>
        <end position="364"/>
    </location>
</feature>
<dbReference type="InterPro" id="IPR029030">
    <property type="entry name" value="Caspase-like_dom_sf"/>
</dbReference>
<feature type="region of interest" description="Disordered" evidence="2">
    <location>
        <begin position="149"/>
        <end position="185"/>
    </location>
</feature>
<evidence type="ECO:0000256" key="3">
    <source>
        <dbReference type="SAM" id="SignalP"/>
    </source>
</evidence>
<dbReference type="GO" id="GO:0004197">
    <property type="term" value="F:cysteine-type endopeptidase activity"/>
    <property type="evidence" value="ECO:0007669"/>
    <property type="project" value="InterPro"/>
</dbReference>
<dbReference type="InterPro" id="IPR011600">
    <property type="entry name" value="Pept_C14_caspase"/>
</dbReference>
<dbReference type="Pfam" id="PF00656">
    <property type="entry name" value="Peptidase_C14"/>
    <property type="match status" value="1"/>
</dbReference>
<dbReference type="Proteomes" id="UP000239649">
    <property type="component" value="Unassembled WGS sequence"/>
</dbReference>
<feature type="region of interest" description="Disordered" evidence="2">
    <location>
        <begin position="217"/>
        <end position="237"/>
    </location>
</feature>
<reference evidence="5 6" key="1">
    <citation type="journal article" date="2018" name="Plant J.">
        <title>Genome sequences of Chlorella sorokiniana UTEX 1602 and Micractinium conductrix SAG 241.80: implications to maltose excretion by a green alga.</title>
        <authorList>
            <person name="Arriola M.B."/>
            <person name="Velmurugan N."/>
            <person name="Zhang Y."/>
            <person name="Plunkett M.H."/>
            <person name="Hondzo H."/>
            <person name="Barney B.M."/>
        </authorList>
    </citation>
    <scope>NUCLEOTIDE SEQUENCE [LARGE SCALE GENOMIC DNA]</scope>
    <source>
        <strain evidence="5 6">SAG 241.80</strain>
    </source>
</reference>
<comment type="similarity">
    <text evidence="1">Belongs to the peptidase C14B family.</text>
</comment>
<dbReference type="STRING" id="554055.A0A2P6VI06"/>
<feature type="chain" id="PRO_5015143572" evidence="3">
    <location>
        <begin position="28"/>
        <end position="666"/>
    </location>
</feature>
<name>A0A2P6VI06_9CHLO</name>
<evidence type="ECO:0000313" key="6">
    <source>
        <dbReference type="Proteomes" id="UP000239649"/>
    </source>
</evidence>
<evidence type="ECO:0000256" key="1">
    <source>
        <dbReference type="ARBA" id="ARBA00009005"/>
    </source>
</evidence>